<reference evidence="1 2" key="1">
    <citation type="submission" date="2019-03" db="EMBL/GenBank/DDBJ databases">
        <title>Genome sequence of Lentibacillus salicampi ATCC BAA-719.</title>
        <authorList>
            <person name="Maclea K.S."/>
            <person name="Simoes Junior M."/>
        </authorList>
    </citation>
    <scope>NUCLEOTIDE SEQUENCE [LARGE SCALE GENOMIC DNA]</scope>
    <source>
        <strain evidence="1 2">ATCC BAA-719</strain>
    </source>
</reference>
<dbReference type="EMBL" id="SRHY01000041">
    <property type="protein sequence ID" value="TFJ91714.1"/>
    <property type="molecule type" value="Genomic_DNA"/>
</dbReference>
<comment type="caution">
    <text evidence="1">The sequence shown here is derived from an EMBL/GenBank/DDBJ whole genome shotgun (WGS) entry which is preliminary data.</text>
</comment>
<keyword evidence="2" id="KW-1185">Reference proteome</keyword>
<protein>
    <submittedName>
        <fullName evidence="1">Uncharacterized protein</fullName>
    </submittedName>
</protein>
<sequence length="227" mass="26399">MCKQKSLLGGGPFGTKPSYSFVGSDEEKNKHNLIEEIYQEIVEYDQWVAYFTELEEKDYLNLCLSNSGTHYDEDVDVKLFVREGKLCGREDLPLPGNDILKSSEQMLDAIYKPKKSVSVKEYEDYPVSTPEFENRLNYGLIYGQSHEELIANNKKQFLDSLADIYYYEHFREDGYDVICYKQPYIKQNTSVFFPSLLVFNFAPDTIKYEISSKYSPKIVKGEIQVKK</sequence>
<gene>
    <name evidence="1" type="ORF">E4U82_16085</name>
</gene>
<dbReference type="OrthoDB" id="9784936at2"/>
<accession>A0A4Y9ABH2</accession>
<proteinExistence type="predicted"/>
<organism evidence="1 2">
    <name type="scientific">Lentibacillus salicampi</name>
    <dbReference type="NCBI Taxonomy" id="175306"/>
    <lineage>
        <taxon>Bacteria</taxon>
        <taxon>Bacillati</taxon>
        <taxon>Bacillota</taxon>
        <taxon>Bacilli</taxon>
        <taxon>Bacillales</taxon>
        <taxon>Bacillaceae</taxon>
        <taxon>Lentibacillus</taxon>
    </lineage>
</organism>
<dbReference type="AlphaFoldDB" id="A0A4Y9ABH2"/>
<name>A0A4Y9ABH2_9BACI</name>
<evidence type="ECO:0000313" key="1">
    <source>
        <dbReference type="EMBL" id="TFJ91714.1"/>
    </source>
</evidence>
<dbReference type="Proteomes" id="UP000298484">
    <property type="component" value="Unassembled WGS sequence"/>
</dbReference>
<evidence type="ECO:0000313" key="2">
    <source>
        <dbReference type="Proteomes" id="UP000298484"/>
    </source>
</evidence>
<dbReference type="RefSeq" id="WP_135111206.1">
    <property type="nucleotide sequence ID" value="NZ_SRHY01000041.1"/>
</dbReference>